<sequence length="573" mass="64500">MSSIKTVAVFGATGSIGRFALPALLEADFEVTVITSSAEGKSFPSQVKIAIIDFSPQSLHQVLTGQDAVLCVLGHTVFDRQIDVINAASKAGVKRFIPSDFGTPKGPNDVPEYRAILGKKAQAQALLEEKAKENGNFTWTSFWNGPLLDRSMALFPDFGFDLKNHSATIYDSGNEPFTAMSIGRIGKPIAAVFKHPEETKNRYVRLSALTTSQRAILEALERLTNQKWDTTTVSTDEARREGRIKLEKGDYKGAYVGFLVAQLYEDGAGRSVLDGADNELLKVEHEELDEILLFPPPQRTFANYPGRQGHVKHLGVVTRASIAMYNYWECDTCDRSFGSEHAVQQHMDALGHWDDDDTSQCSSGQYECDDCYDRFHDEQDLRDHEVEEHNYCDPCDRYFSNQYNIRQHLNSSVHRSTGDIQCPFCKQKRNTATGLIHHLEGGACPKAPLDRDKLYQAVRARDPNGVICKKLLQWHASPTYTATNRTYNYHIDAYECYLCHRAFSTLSGLNQHLNSPVHQQKLYHCPNRRCGREYTTLAAVVNHLESESCGYMRFKAVQKNVGQILDPRRMLSL</sequence>
<dbReference type="GO" id="GO:0016491">
    <property type="term" value="F:oxidoreductase activity"/>
    <property type="evidence" value="ECO:0007669"/>
    <property type="project" value="UniProtKB-KW"/>
</dbReference>
<dbReference type="PANTHER" id="PTHR47706">
    <property type="entry name" value="NMRA-LIKE FAMILY PROTEIN"/>
    <property type="match status" value="1"/>
</dbReference>
<keyword evidence="3" id="KW-0862">Zinc</keyword>
<dbReference type="InterPro" id="IPR022755">
    <property type="entry name" value="Znf_C2H2_jaz"/>
</dbReference>
<dbReference type="PROSITE" id="PS00028">
    <property type="entry name" value="ZINC_FINGER_C2H2_1"/>
    <property type="match status" value="3"/>
</dbReference>
<keyword evidence="4" id="KW-0521">NADP</keyword>
<dbReference type="InterPro" id="IPR013087">
    <property type="entry name" value="Znf_C2H2_type"/>
</dbReference>
<dbReference type="InterPro" id="IPR036236">
    <property type="entry name" value="Znf_C2H2_sf"/>
</dbReference>
<evidence type="ECO:0000256" key="2">
    <source>
        <dbReference type="ARBA" id="ARBA00022771"/>
    </source>
</evidence>
<gene>
    <name evidence="8" type="ORF">CSIM01_03742</name>
</gene>
<dbReference type="PROSITE" id="PS50157">
    <property type="entry name" value="ZINC_FINGER_C2H2_2"/>
    <property type="match status" value="3"/>
</dbReference>
<dbReference type="SUPFAM" id="SSF51735">
    <property type="entry name" value="NAD(P)-binding Rossmann-fold domains"/>
    <property type="match status" value="1"/>
</dbReference>
<dbReference type="AlphaFoldDB" id="A0A135TMU1"/>
<evidence type="ECO:0000256" key="4">
    <source>
        <dbReference type="ARBA" id="ARBA00022857"/>
    </source>
</evidence>
<dbReference type="InterPro" id="IPR036291">
    <property type="entry name" value="NAD(P)-bd_dom_sf"/>
</dbReference>
<evidence type="ECO:0000313" key="9">
    <source>
        <dbReference type="Proteomes" id="UP000070328"/>
    </source>
</evidence>
<dbReference type="InterPro" id="IPR008030">
    <property type="entry name" value="NmrA-like"/>
</dbReference>
<proteinExistence type="predicted"/>
<dbReference type="Gene3D" id="3.30.160.60">
    <property type="entry name" value="Classic Zinc Finger"/>
    <property type="match status" value="3"/>
</dbReference>
<dbReference type="SUPFAM" id="SSF57667">
    <property type="entry name" value="beta-beta-alpha zinc fingers"/>
    <property type="match status" value="2"/>
</dbReference>
<name>A0A135TMU1_9PEZI</name>
<dbReference type="Pfam" id="PF12756">
    <property type="entry name" value="zf-C2H2_2"/>
    <property type="match status" value="1"/>
</dbReference>
<protein>
    <recommendedName>
        <fullName evidence="7">C2H2-type domain-containing protein</fullName>
    </recommendedName>
</protein>
<comment type="caution">
    <text evidence="8">The sequence shown here is derived from an EMBL/GenBank/DDBJ whole genome shotgun (WGS) entry which is preliminary data.</text>
</comment>
<keyword evidence="5" id="KW-0560">Oxidoreductase</keyword>
<feature type="domain" description="C2H2-type" evidence="7">
    <location>
        <begin position="366"/>
        <end position="394"/>
    </location>
</feature>
<evidence type="ECO:0000256" key="5">
    <source>
        <dbReference type="ARBA" id="ARBA00023002"/>
    </source>
</evidence>
<evidence type="ECO:0000256" key="6">
    <source>
        <dbReference type="PROSITE-ProRule" id="PRU00042"/>
    </source>
</evidence>
<dbReference type="Pfam" id="PF00096">
    <property type="entry name" value="zf-C2H2"/>
    <property type="match status" value="1"/>
</dbReference>
<keyword evidence="1" id="KW-0479">Metal-binding</keyword>
<keyword evidence="9" id="KW-1185">Reference proteome</keyword>
<dbReference type="SMART" id="SM00355">
    <property type="entry name" value="ZnF_C2H2"/>
    <property type="match status" value="5"/>
</dbReference>
<keyword evidence="2 6" id="KW-0863">Zinc-finger</keyword>
<evidence type="ECO:0000256" key="1">
    <source>
        <dbReference type="ARBA" id="ARBA00022723"/>
    </source>
</evidence>
<dbReference type="Pfam" id="PF12171">
    <property type="entry name" value="zf-C2H2_jaz"/>
    <property type="match status" value="1"/>
</dbReference>
<dbReference type="Pfam" id="PF05368">
    <property type="entry name" value="NmrA"/>
    <property type="match status" value="1"/>
</dbReference>
<dbReference type="EMBL" id="JFBX01000111">
    <property type="protein sequence ID" value="KXH49454.1"/>
    <property type="molecule type" value="Genomic_DNA"/>
</dbReference>
<feature type="domain" description="C2H2-type" evidence="7">
    <location>
        <begin position="328"/>
        <end position="357"/>
    </location>
</feature>
<evidence type="ECO:0000256" key="3">
    <source>
        <dbReference type="ARBA" id="ARBA00022833"/>
    </source>
</evidence>
<feature type="domain" description="C2H2-type" evidence="7">
    <location>
        <begin position="494"/>
        <end position="518"/>
    </location>
</feature>
<dbReference type="OrthoDB" id="6077919at2759"/>
<dbReference type="Gene3D" id="3.40.50.720">
    <property type="entry name" value="NAD(P)-binding Rossmann-like Domain"/>
    <property type="match status" value="1"/>
</dbReference>
<dbReference type="PANTHER" id="PTHR47706:SF9">
    <property type="entry name" value="NMRA-LIKE DOMAIN-CONTAINING PROTEIN-RELATED"/>
    <property type="match status" value="1"/>
</dbReference>
<dbReference type="GO" id="GO:0008270">
    <property type="term" value="F:zinc ion binding"/>
    <property type="evidence" value="ECO:0007669"/>
    <property type="project" value="UniProtKB-KW"/>
</dbReference>
<dbReference type="Gene3D" id="3.90.25.10">
    <property type="entry name" value="UDP-galactose 4-epimerase, domain 1"/>
    <property type="match status" value="1"/>
</dbReference>
<evidence type="ECO:0000313" key="8">
    <source>
        <dbReference type="EMBL" id="KXH49454.1"/>
    </source>
</evidence>
<dbReference type="InterPro" id="IPR051609">
    <property type="entry name" value="NmrA/Isoflavone_reductase-like"/>
</dbReference>
<reference evidence="8 9" key="1">
    <citation type="submission" date="2014-02" db="EMBL/GenBank/DDBJ databases">
        <title>The genome sequence of Colletotrichum simmondsii CBS122122.</title>
        <authorList>
            <person name="Baroncelli R."/>
            <person name="Thon M.R."/>
        </authorList>
    </citation>
    <scope>NUCLEOTIDE SEQUENCE [LARGE SCALE GENOMIC DNA]</scope>
    <source>
        <strain evidence="8 9">CBS122122</strain>
    </source>
</reference>
<evidence type="ECO:0000259" key="7">
    <source>
        <dbReference type="PROSITE" id="PS50157"/>
    </source>
</evidence>
<accession>A0A135TMU1</accession>
<organism evidence="8 9">
    <name type="scientific">Colletotrichum simmondsii</name>
    <dbReference type="NCBI Taxonomy" id="703756"/>
    <lineage>
        <taxon>Eukaryota</taxon>
        <taxon>Fungi</taxon>
        <taxon>Dikarya</taxon>
        <taxon>Ascomycota</taxon>
        <taxon>Pezizomycotina</taxon>
        <taxon>Sordariomycetes</taxon>
        <taxon>Hypocreomycetidae</taxon>
        <taxon>Glomerellales</taxon>
        <taxon>Glomerellaceae</taxon>
        <taxon>Colletotrichum</taxon>
        <taxon>Colletotrichum acutatum species complex</taxon>
    </lineage>
</organism>
<dbReference type="InterPro" id="IPR045312">
    <property type="entry name" value="PCBER-like"/>
</dbReference>
<dbReference type="Proteomes" id="UP000070328">
    <property type="component" value="Unassembled WGS sequence"/>
</dbReference>
<dbReference type="CDD" id="cd05259">
    <property type="entry name" value="PCBER_SDR_a"/>
    <property type="match status" value="1"/>
</dbReference>
<dbReference type="InterPro" id="IPR041661">
    <property type="entry name" value="ZN622/Rei1/Reh1_Znf-C2H2"/>
</dbReference>